<evidence type="ECO:0000259" key="3">
    <source>
        <dbReference type="Pfam" id="PF01764"/>
    </source>
</evidence>
<dbReference type="AlphaFoldDB" id="A0A8J5HBU1"/>
<feature type="coiled-coil region" evidence="1">
    <location>
        <begin position="632"/>
        <end position="666"/>
    </location>
</feature>
<proteinExistence type="predicted"/>
<evidence type="ECO:0000256" key="1">
    <source>
        <dbReference type="SAM" id="Coils"/>
    </source>
</evidence>
<reference evidence="4 5" key="1">
    <citation type="submission" date="2020-08" db="EMBL/GenBank/DDBJ databases">
        <title>Plant Genome Project.</title>
        <authorList>
            <person name="Zhang R.-G."/>
        </authorList>
    </citation>
    <scope>NUCLEOTIDE SEQUENCE [LARGE SCALE GENOMIC DNA]</scope>
    <source>
        <tissue evidence="4">Rhizome</tissue>
    </source>
</reference>
<dbReference type="PANTHER" id="PTHR46023:SF6">
    <property type="entry name" value="LIPASE CLASS 3 FAMILY PROTEIN"/>
    <property type="match status" value="1"/>
</dbReference>
<dbReference type="Proteomes" id="UP000734854">
    <property type="component" value="Unassembled WGS sequence"/>
</dbReference>
<accession>A0A8J5HBU1</accession>
<evidence type="ECO:0000313" key="4">
    <source>
        <dbReference type="EMBL" id="KAG6518067.1"/>
    </source>
</evidence>
<comment type="caution">
    <text evidence="4">The sequence shown here is derived from an EMBL/GenBank/DDBJ whole genome shotgun (WGS) entry which is preliminary data.</text>
</comment>
<feature type="region of interest" description="Disordered" evidence="2">
    <location>
        <begin position="578"/>
        <end position="609"/>
    </location>
</feature>
<dbReference type="Pfam" id="PF01764">
    <property type="entry name" value="Lipase_3"/>
    <property type="match status" value="1"/>
</dbReference>
<dbReference type="CDD" id="cd00519">
    <property type="entry name" value="Lipase_3"/>
    <property type="match status" value="1"/>
</dbReference>
<sequence>MNPFRISWNNHCTWSKCPWNIKAKGGVYNEARLVQFDVDTALSLDSQIAECLDMPKGTSELGQESRSVIIPSSQSVLIVDVLRGGSEVHEEPDKYSSLGDAWPSTLGQVLESTSEYSNSLLKIKMLRNASRCSAVEGPMCVRALERLRIIDNADHDGGDGGGDGGGLIFPLQPATGFSESRQGGGVWRRGKIIQGGWEDSDGWEEEDLAETGAAAGHVAGGGDDGNLNVASVYAGSDCLELKGPEIMAELICSLRLVNLCYLFSKRPFLNFLESGGFSKEDVLLQEPKAGLLKPAFTILVDRETKCFLLLIRGTHSIKDTLTAATGAVVPFHHSVLDEGGVKKLVLGYAHCGMVAAARWIAKCTTPFLLKAVYQHPNYKIKIVGHSLGGGTAALLTYILRERKEFFSSTCTAFAPAACMTWELAESGKDFITTIINGSDLVPTFSTASIDDLRSEANLCTFWLVTASSWLNDLRDQIQRTRFLNVLYRSASALGSRLPSISSARARVAGAGALLQPVSSKTQVVVKHAQYVAQVVVRSQYSLSSWTCMGARRRAVCTTKEKSSDMDSPFETNLGTTIVDCSNHLDDPHSDSSQGSDNEETEEDELIQRDQVVNASAVEELTGDLWFDLEKELNQAESSTAEAQQEVEAAVKEIIDEENAVLQAEKQHSTIVATETLQFYPPGKIMHMVLLPTSDPQEDQTEHILLDENNVGIYETPRYLYSKIRLSRTMINDHYMPMYKKIMELLIDKLAKEKEDDHRDTVS</sequence>
<dbReference type="InterPro" id="IPR029058">
    <property type="entry name" value="AB_hydrolase_fold"/>
</dbReference>
<organism evidence="4 5">
    <name type="scientific">Zingiber officinale</name>
    <name type="common">Ginger</name>
    <name type="synonym">Amomum zingiber</name>
    <dbReference type="NCBI Taxonomy" id="94328"/>
    <lineage>
        <taxon>Eukaryota</taxon>
        <taxon>Viridiplantae</taxon>
        <taxon>Streptophyta</taxon>
        <taxon>Embryophyta</taxon>
        <taxon>Tracheophyta</taxon>
        <taxon>Spermatophyta</taxon>
        <taxon>Magnoliopsida</taxon>
        <taxon>Liliopsida</taxon>
        <taxon>Zingiberales</taxon>
        <taxon>Zingiberaceae</taxon>
        <taxon>Zingiber</taxon>
    </lineage>
</organism>
<keyword evidence="1" id="KW-0175">Coiled coil</keyword>
<dbReference type="PANTHER" id="PTHR46023">
    <property type="entry name" value="LIPASE CLASS 3 PROTEIN-LIKE"/>
    <property type="match status" value="1"/>
</dbReference>
<feature type="domain" description="Fungal lipase-type" evidence="3">
    <location>
        <begin position="309"/>
        <end position="446"/>
    </location>
</feature>
<evidence type="ECO:0000313" key="5">
    <source>
        <dbReference type="Proteomes" id="UP000734854"/>
    </source>
</evidence>
<evidence type="ECO:0000256" key="2">
    <source>
        <dbReference type="SAM" id="MobiDB-lite"/>
    </source>
</evidence>
<gene>
    <name evidence="4" type="ORF">ZIOFF_021468</name>
</gene>
<dbReference type="SUPFAM" id="SSF53474">
    <property type="entry name" value="alpha/beta-Hydrolases"/>
    <property type="match status" value="1"/>
</dbReference>
<dbReference type="Gene3D" id="3.40.50.1820">
    <property type="entry name" value="alpha/beta hydrolase"/>
    <property type="match status" value="1"/>
</dbReference>
<dbReference type="InterPro" id="IPR002921">
    <property type="entry name" value="Fungal_lipase-type"/>
</dbReference>
<name>A0A8J5HBU1_ZINOF</name>
<protein>
    <recommendedName>
        <fullName evidence="3">Fungal lipase-type domain-containing protein</fullName>
    </recommendedName>
</protein>
<keyword evidence="5" id="KW-1185">Reference proteome</keyword>
<dbReference type="EMBL" id="JACMSC010000006">
    <property type="protein sequence ID" value="KAG6518067.1"/>
    <property type="molecule type" value="Genomic_DNA"/>
</dbReference>
<dbReference type="GO" id="GO:0006629">
    <property type="term" value="P:lipid metabolic process"/>
    <property type="evidence" value="ECO:0007669"/>
    <property type="project" value="InterPro"/>
</dbReference>